<dbReference type="AlphaFoldDB" id="A0A0D7WY21"/>
<proteinExistence type="predicted"/>
<gene>
    <name evidence="4" type="ORF">QD47_20240</name>
</gene>
<reference evidence="4 5" key="1">
    <citation type="submission" date="2014-11" db="EMBL/GenBank/DDBJ databases">
        <title>Draft Genome Sequences of Paenibacillus polymyxa NRRL B-30509 and Paenibacillus terrae NRRL B-30644, Strains from a Poultry Environment that Produce Tridecaptin A and Paenicidins.</title>
        <authorList>
            <person name="van Belkum M.J."/>
            <person name="Lohans C.T."/>
            <person name="Vederas J.C."/>
        </authorList>
    </citation>
    <scope>NUCLEOTIDE SEQUENCE [LARGE SCALE GENOMIC DNA]</scope>
    <source>
        <strain evidence="4 5">NRRL B-30644</strain>
    </source>
</reference>
<feature type="domain" description="HTH tetR-type" evidence="3">
    <location>
        <begin position="3"/>
        <end position="63"/>
    </location>
</feature>
<evidence type="ECO:0000259" key="3">
    <source>
        <dbReference type="PROSITE" id="PS50977"/>
    </source>
</evidence>
<evidence type="ECO:0000256" key="2">
    <source>
        <dbReference type="PROSITE-ProRule" id="PRU00335"/>
    </source>
</evidence>
<dbReference type="GO" id="GO:0003677">
    <property type="term" value="F:DNA binding"/>
    <property type="evidence" value="ECO:0007669"/>
    <property type="project" value="UniProtKB-UniRule"/>
</dbReference>
<dbReference type="PROSITE" id="PS01081">
    <property type="entry name" value="HTH_TETR_1"/>
    <property type="match status" value="1"/>
</dbReference>
<evidence type="ECO:0000256" key="1">
    <source>
        <dbReference type="ARBA" id="ARBA00023125"/>
    </source>
</evidence>
<dbReference type="SUPFAM" id="SSF46689">
    <property type="entry name" value="Homeodomain-like"/>
    <property type="match status" value="1"/>
</dbReference>
<protein>
    <submittedName>
        <fullName evidence="4">Transcriptional regulator</fullName>
    </submittedName>
</protein>
<dbReference type="PATRIC" id="fig|159743.3.peg.4491"/>
<dbReference type="Proteomes" id="UP000032534">
    <property type="component" value="Unassembled WGS sequence"/>
</dbReference>
<comment type="caution">
    <text evidence="4">The sequence shown here is derived from an EMBL/GenBank/DDBJ whole genome shotgun (WGS) entry which is preliminary data.</text>
</comment>
<dbReference type="OrthoDB" id="9810250at2"/>
<name>A0A0D7WY21_9BACL</name>
<sequence>MDINLRDKILETSIELFNKKGYAYVTLRDISDALNISPGNLTYYFKKKHDLMIGVMAMQYEEYQNLNFSAEVSIEGLNQQFLILNAFRKKYFFYFSSFTELPKLYPEIAKMQIKVVNDFYTLFTNIFKGFVNKGIMKEELYAGQYEDLSISLLSINMYGTQEIILLQKFIPKLNNILSILWSLILPHLTKEGMAMYCRITQVDKTLPPKLCYKPDQSDGGLEGST</sequence>
<feature type="DNA-binding region" description="H-T-H motif" evidence="2">
    <location>
        <begin position="26"/>
        <end position="45"/>
    </location>
</feature>
<keyword evidence="1 2" id="KW-0238">DNA-binding</keyword>
<dbReference type="PANTHER" id="PTHR43479:SF11">
    <property type="entry name" value="ACREF_ENVCD OPERON REPRESSOR-RELATED"/>
    <property type="match status" value="1"/>
</dbReference>
<dbReference type="Gene3D" id="1.10.357.10">
    <property type="entry name" value="Tetracycline Repressor, domain 2"/>
    <property type="match status" value="1"/>
</dbReference>
<evidence type="ECO:0000313" key="4">
    <source>
        <dbReference type="EMBL" id="KJD43859.1"/>
    </source>
</evidence>
<organism evidence="4 5">
    <name type="scientific">Paenibacillus terrae</name>
    <dbReference type="NCBI Taxonomy" id="159743"/>
    <lineage>
        <taxon>Bacteria</taxon>
        <taxon>Bacillati</taxon>
        <taxon>Bacillota</taxon>
        <taxon>Bacilli</taxon>
        <taxon>Bacillales</taxon>
        <taxon>Paenibacillaceae</taxon>
        <taxon>Paenibacillus</taxon>
    </lineage>
</organism>
<dbReference type="InterPro" id="IPR009057">
    <property type="entry name" value="Homeodomain-like_sf"/>
</dbReference>
<dbReference type="PROSITE" id="PS50977">
    <property type="entry name" value="HTH_TETR_2"/>
    <property type="match status" value="1"/>
</dbReference>
<dbReference type="InterPro" id="IPR001647">
    <property type="entry name" value="HTH_TetR"/>
</dbReference>
<dbReference type="InterPro" id="IPR050624">
    <property type="entry name" value="HTH-type_Tx_Regulator"/>
</dbReference>
<dbReference type="PRINTS" id="PR00455">
    <property type="entry name" value="HTHTETR"/>
</dbReference>
<keyword evidence="5" id="KW-1185">Reference proteome</keyword>
<dbReference type="Pfam" id="PF00440">
    <property type="entry name" value="TetR_N"/>
    <property type="match status" value="1"/>
</dbReference>
<evidence type="ECO:0000313" key="5">
    <source>
        <dbReference type="Proteomes" id="UP000032534"/>
    </source>
</evidence>
<dbReference type="RefSeq" id="WP_044647822.1">
    <property type="nucleotide sequence ID" value="NZ_JTHP01000047.1"/>
</dbReference>
<dbReference type="EMBL" id="JTHP01000047">
    <property type="protein sequence ID" value="KJD43859.1"/>
    <property type="molecule type" value="Genomic_DNA"/>
</dbReference>
<accession>A0A0D7WY21</accession>
<dbReference type="PANTHER" id="PTHR43479">
    <property type="entry name" value="ACREF/ENVCD OPERON REPRESSOR-RELATED"/>
    <property type="match status" value="1"/>
</dbReference>
<dbReference type="InterPro" id="IPR023772">
    <property type="entry name" value="DNA-bd_HTH_TetR-type_CS"/>
</dbReference>